<organism evidence="1 2">
    <name type="scientific">Synoicihabitans lomoniglobus</name>
    <dbReference type="NCBI Taxonomy" id="2909285"/>
    <lineage>
        <taxon>Bacteria</taxon>
        <taxon>Pseudomonadati</taxon>
        <taxon>Verrucomicrobiota</taxon>
        <taxon>Opitutia</taxon>
        <taxon>Opitutales</taxon>
        <taxon>Opitutaceae</taxon>
        <taxon>Synoicihabitans</taxon>
    </lineage>
</organism>
<keyword evidence="2" id="KW-1185">Reference proteome</keyword>
<dbReference type="KEGG" id="slom:PXH66_22315"/>
<dbReference type="EMBL" id="CP119075">
    <property type="protein sequence ID" value="WED65082.1"/>
    <property type="molecule type" value="Genomic_DNA"/>
</dbReference>
<evidence type="ECO:0008006" key="3">
    <source>
        <dbReference type="Google" id="ProtNLM"/>
    </source>
</evidence>
<dbReference type="SUPFAM" id="SSF109604">
    <property type="entry name" value="HD-domain/PDEase-like"/>
    <property type="match status" value="1"/>
</dbReference>
<dbReference type="RefSeq" id="WP_330929468.1">
    <property type="nucleotide sequence ID" value="NZ_CP119075.1"/>
</dbReference>
<evidence type="ECO:0000313" key="1">
    <source>
        <dbReference type="EMBL" id="WED65082.1"/>
    </source>
</evidence>
<name>A0AAE9ZVW2_9BACT</name>
<reference evidence="1" key="1">
    <citation type="submission" date="2023-03" db="EMBL/GenBank/DDBJ databases">
        <title>Lomoglobus Profundus gen. nov., sp. nov., a novel member of the phylum Verrucomicrobia, isolated from deep-marine sediment of South China Sea.</title>
        <authorList>
            <person name="Ahmad T."/>
            <person name="Ishaq S.E."/>
            <person name="Wang F."/>
        </authorList>
    </citation>
    <scope>NUCLEOTIDE SEQUENCE</scope>
    <source>
        <strain evidence="1">LMO-M01</strain>
    </source>
</reference>
<sequence>MRALQYVERVAWDRLWGRWGVAANTDVWFARITAAYGEPRRHYHNLQHVDACLEQAEALQETASDIDAVRAALWFHDVVYDPKSHTNEQDSALLFQEFAQAVGLGADRVCEVQRLIELTAGHVVAVNDRNGAVMADADLAVLGASAEAYRDYADAIRSEYAFVEESNYARGRREVLERFLERSVIYQTSWMRDRYEQQARLNLRSEIEKLSLLP</sequence>
<gene>
    <name evidence="1" type="ORF">PXH66_22315</name>
</gene>
<accession>A0AAE9ZVW2</accession>
<dbReference type="InterPro" id="IPR009218">
    <property type="entry name" value="HD_phosphohydro"/>
</dbReference>
<dbReference type="PIRSF" id="PIRSF035170">
    <property type="entry name" value="HD_phosphohydro"/>
    <property type="match status" value="1"/>
</dbReference>
<protein>
    <recommendedName>
        <fullName evidence="3">Metal-dependent phosphohydrolase</fullName>
    </recommendedName>
</protein>
<dbReference type="AlphaFoldDB" id="A0AAE9ZVW2"/>
<dbReference type="Proteomes" id="UP001218638">
    <property type="component" value="Chromosome"/>
</dbReference>
<dbReference type="PANTHER" id="PTHR21174">
    <property type="match status" value="1"/>
</dbReference>
<proteinExistence type="predicted"/>
<evidence type="ECO:0000313" key="2">
    <source>
        <dbReference type="Proteomes" id="UP001218638"/>
    </source>
</evidence>
<dbReference type="PANTHER" id="PTHR21174:SF0">
    <property type="entry name" value="HD PHOSPHOHYDROLASE FAMILY PROTEIN-RELATED"/>
    <property type="match status" value="1"/>
</dbReference>
<dbReference type="Gene3D" id="1.10.3210.10">
    <property type="entry name" value="Hypothetical protein af1432"/>
    <property type="match status" value="1"/>
</dbReference>